<dbReference type="EMBL" id="LAZR01035097">
    <property type="protein sequence ID" value="KKL28442.1"/>
    <property type="molecule type" value="Genomic_DNA"/>
</dbReference>
<sequence length="46" mass="5003">MVQVLETARPGVTVRVIVRLDRGSHVSRSSHVEPPSRYPLTPPAPG</sequence>
<name>A0A0F9CPU9_9ZZZZ</name>
<comment type="caution">
    <text evidence="2">The sequence shown here is derived from an EMBL/GenBank/DDBJ whole genome shotgun (WGS) entry which is preliminary data.</text>
</comment>
<feature type="region of interest" description="Disordered" evidence="1">
    <location>
        <begin position="23"/>
        <end position="46"/>
    </location>
</feature>
<organism evidence="2">
    <name type="scientific">marine sediment metagenome</name>
    <dbReference type="NCBI Taxonomy" id="412755"/>
    <lineage>
        <taxon>unclassified sequences</taxon>
        <taxon>metagenomes</taxon>
        <taxon>ecological metagenomes</taxon>
    </lineage>
</organism>
<feature type="compositionally biased region" description="Pro residues" evidence="1">
    <location>
        <begin position="36"/>
        <end position="46"/>
    </location>
</feature>
<proteinExistence type="predicted"/>
<reference evidence="2" key="1">
    <citation type="journal article" date="2015" name="Nature">
        <title>Complex archaea that bridge the gap between prokaryotes and eukaryotes.</title>
        <authorList>
            <person name="Spang A."/>
            <person name="Saw J.H."/>
            <person name="Jorgensen S.L."/>
            <person name="Zaremba-Niedzwiedzka K."/>
            <person name="Martijn J."/>
            <person name="Lind A.E."/>
            <person name="van Eijk R."/>
            <person name="Schleper C."/>
            <person name="Guy L."/>
            <person name="Ettema T.J."/>
        </authorList>
    </citation>
    <scope>NUCLEOTIDE SEQUENCE</scope>
</reference>
<accession>A0A0F9CPU9</accession>
<evidence type="ECO:0000313" key="2">
    <source>
        <dbReference type="EMBL" id="KKL28442.1"/>
    </source>
</evidence>
<gene>
    <name evidence="2" type="ORF">LCGC14_2375100</name>
</gene>
<evidence type="ECO:0000256" key="1">
    <source>
        <dbReference type="SAM" id="MobiDB-lite"/>
    </source>
</evidence>
<dbReference type="AlphaFoldDB" id="A0A0F9CPU9"/>
<protein>
    <submittedName>
        <fullName evidence="2">Uncharacterized protein</fullName>
    </submittedName>
</protein>